<evidence type="ECO:0000313" key="2">
    <source>
        <dbReference type="EMBL" id="CAG7609391.1"/>
    </source>
</evidence>
<evidence type="ECO:0000313" key="3">
    <source>
        <dbReference type="Proteomes" id="UP001153328"/>
    </source>
</evidence>
<proteinExistence type="predicted"/>
<feature type="compositionally biased region" description="Basic residues" evidence="1">
    <location>
        <begin position="171"/>
        <end position="203"/>
    </location>
</feature>
<dbReference type="Proteomes" id="UP001153328">
    <property type="component" value="Unassembled WGS sequence"/>
</dbReference>
<feature type="region of interest" description="Disordered" evidence="1">
    <location>
        <begin position="392"/>
        <end position="414"/>
    </location>
</feature>
<feature type="compositionally biased region" description="Gly residues" evidence="1">
    <location>
        <begin position="81"/>
        <end position="91"/>
    </location>
</feature>
<dbReference type="AlphaFoldDB" id="A0A9W4E4L3"/>
<reference evidence="2" key="1">
    <citation type="submission" date="2021-06" db="EMBL/GenBank/DDBJ databases">
        <authorList>
            <person name="Arsene-Ploetze F."/>
        </authorList>
    </citation>
    <scope>NUCLEOTIDE SEQUENCE</scope>
    <source>
        <strain evidence="2">SBRY1</strain>
    </source>
</reference>
<evidence type="ECO:0000256" key="1">
    <source>
        <dbReference type="SAM" id="MobiDB-lite"/>
    </source>
</evidence>
<gene>
    <name evidence="2" type="ORF">SBRY_11241</name>
</gene>
<feature type="compositionally biased region" description="Basic and acidic residues" evidence="1">
    <location>
        <begin position="253"/>
        <end position="262"/>
    </location>
</feature>
<dbReference type="EMBL" id="CAJVAX010000001">
    <property type="protein sequence ID" value="CAG7609391.1"/>
    <property type="molecule type" value="Genomic_DNA"/>
</dbReference>
<feature type="region of interest" description="Disordered" evidence="1">
    <location>
        <begin position="171"/>
        <end position="366"/>
    </location>
</feature>
<feature type="region of interest" description="Disordered" evidence="1">
    <location>
        <begin position="1"/>
        <end position="20"/>
    </location>
</feature>
<feature type="compositionally biased region" description="Basic residues" evidence="1">
    <location>
        <begin position="99"/>
        <end position="116"/>
    </location>
</feature>
<protein>
    <submittedName>
        <fullName evidence="2">Uncharacterized protein</fullName>
    </submittedName>
</protein>
<feature type="compositionally biased region" description="Basic residues" evidence="1">
    <location>
        <begin position="211"/>
        <end position="224"/>
    </location>
</feature>
<feature type="region of interest" description="Disordered" evidence="1">
    <location>
        <begin position="74"/>
        <end position="158"/>
    </location>
</feature>
<feature type="compositionally biased region" description="Basic and acidic residues" evidence="1">
    <location>
        <begin position="335"/>
        <end position="347"/>
    </location>
</feature>
<feature type="compositionally biased region" description="Basic residues" evidence="1">
    <location>
        <begin position="239"/>
        <end position="252"/>
    </location>
</feature>
<comment type="caution">
    <text evidence="2">The sequence shown here is derived from an EMBL/GenBank/DDBJ whole genome shotgun (WGS) entry which is preliminary data.</text>
</comment>
<name>A0A9W4E4L3_9ACTN</name>
<sequence length="414" mass="45009">MPCRRWYVSRRPQRESVTAAGPVAERVKNAFRGPWTGRANSSCLALGDESGTHSHGGTRRSVADWGFDGTYPLSRIQAGDGTPGPGAGLGRDPGTHARTALRHRQRPARRRPRHRNPRSELRFRPRTAARRGEGRGRHRIRRRPRPAAPCRGADGRTAKARYIAARRTRGGHRGLPAHRRTHIGGRARRRLRRRHRARPRHARAGPAARTVRGRRRRPARHRGGAGRLGAAGALLGRQGARRRGPAGRTARRGRADAGDRRQGRPGGPGQGRGAAPRRLGPGVLPLRLPGPGQCGAWPAGDRPVRGGGGRHRPAAGGQGDRRGTAPLPAPRRHRPDGERLPLPDRPRLTAHPTDPTDRPPRIRWPPAAASARLGACPPLPCRPAPRCPCAWSRPAATRSATPRPWSPTTVSASR</sequence>
<keyword evidence="3" id="KW-1185">Reference proteome</keyword>
<feature type="compositionally biased region" description="Low complexity" evidence="1">
    <location>
        <begin position="273"/>
        <end position="291"/>
    </location>
</feature>
<feature type="compositionally biased region" description="Basic residues" evidence="1">
    <location>
        <begin position="136"/>
        <end position="145"/>
    </location>
</feature>
<feature type="compositionally biased region" description="Low complexity" evidence="1">
    <location>
        <begin position="228"/>
        <end position="238"/>
    </location>
</feature>
<organism evidence="2 3">
    <name type="scientific">Actinacidiphila bryophytorum</name>
    <dbReference type="NCBI Taxonomy" id="1436133"/>
    <lineage>
        <taxon>Bacteria</taxon>
        <taxon>Bacillati</taxon>
        <taxon>Actinomycetota</taxon>
        <taxon>Actinomycetes</taxon>
        <taxon>Kitasatosporales</taxon>
        <taxon>Streptomycetaceae</taxon>
        <taxon>Actinacidiphila</taxon>
    </lineage>
</organism>
<accession>A0A9W4E4L3</accession>